<evidence type="ECO:0008006" key="3">
    <source>
        <dbReference type="Google" id="ProtNLM"/>
    </source>
</evidence>
<evidence type="ECO:0000256" key="1">
    <source>
        <dbReference type="SAM" id="Phobius"/>
    </source>
</evidence>
<accession>A0A3B1BF95</accession>
<protein>
    <recommendedName>
        <fullName evidence="3">DUF3307 domain-containing protein</fullName>
    </recommendedName>
</protein>
<feature type="transmembrane region" description="Helical" evidence="1">
    <location>
        <begin position="57"/>
        <end position="79"/>
    </location>
</feature>
<keyword evidence="1" id="KW-0472">Membrane</keyword>
<feature type="transmembrane region" description="Helical" evidence="1">
    <location>
        <begin position="99"/>
        <end position="118"/>
    </location>
</feature>
<evidence type="ECO:0000313" key="2">
    <source>
        <dbReference type="EMBL" id="VAX10048.1"/>
    </source>
</evidence>
<proteinExistence type="predicted"/>
<dbReference type="AlphaFoldDB" id="A0A3B1BF95"/>
<dbReference type="InterPro" id="IPR021737">
    <property type="entry name" value="Phage_phiKZ_Orf197"/>
</dbReference>
<gene>
    <name evidence="2" type="ORF">MNBD_GAMMA26-492</name>
</gene>
<sequence length="119" mass="13281">MTEFLTLFFLLFAGHALADFVLQSNVMAAAKNRHNAIHKNKGENFPPWQYWLGAHTLIHGGVVLLVTESLLLGFIETLLHTIIDFLKCEGKLSFHQDQALHLICKVVYCAVLALLPGIV</sequence>
<keyword evidence="1" id="KW-0812">Transmembrane</keyword>
<dbReference type="EMBL" id="UOFX01000059">
    <property type="protein sequence ID" value="VAX10048.1"/>
    <property type="molecule type" value="Genomic_DNA"/>
</dbReference>
<reference evidence="2" key="1">
    <citation type="submission" date="2018-06" db="EMBL/GenBank/DDBJ databases">
        <authorList>
            <person name="Zhirakovskaya E."/>
        </authorList>
    </citation>
    <scope>NUCLEOTIDE SEQUENCE</scope>
</reference>
<name>A0A3B1BF95_9ZZZZ</name>
<dbReference type="Pfam" id="PF11750">
    <property type="entry name" value="DUF3307"/>
    <property type="match status" value="1"/>
</dbReference>
<keyword evidence="1" id="KW-1133">Transmembrane helix</keyword>
<organism evidence="2">
    <name type="scientific">hydrothermal vent metagenome</name>
    <dbReference type="NCBI Taxonomy" id="652676"/>
    <lineage>
        <taxon>unclassified sequences</taxon>
        <taxon>metagenomes</taxon>
        <taxon>ecological metagenomes</taxon>
    </lineage>
</organism>